<dbReference type="EMBL" id="QQTP01000028">
    <property type="protein sequence ID" value="RDJ19780.1"/>
    <property type="molecule type" value="Genomic_DNA"/>
</dbReference>
<gene>
    <name evidence="3" type="ORF">DWE98_28040</name>
</gene>
<evidence type="ECO:0000259" key="1">
    <source>
        <dbReference type="Pfam" id="PF01796"/>
    </source>
</evidence>
<dbReference type="InterPro" id="IPR052513">
    <property type="entry name" value="Thioester_dehydratase-like"/>
</dbReference>
<protein>
    <submittedName>
        <fullName evidence="3">Nucleic acid-binding protein</fullName>
    </submittedName>
</protein>
<proteinExistence type="predicted"/>
<dbReference type="RefSeq" id="WP_114832684.1">
    <property type="nucleotide sequence ID" value="NZ_QQTO01000041.1"/>
</dbReference>
<dbReference type="Proteomes" id="UP000255207">
    <property type="component" value="Unassembled WGS sequence"/>
</dbReference>
<name>A0A370KXT4_9HYPH</name>
<feature type="domain" description="ChsH2 rubredoxin-like zinc ribbon" evidence="2">
    <location>
        <begin position="16"/>
        <end position="48"/>
    </location>
</feature>
<dbReference type="PANTHER" id="PTHR34075">
    <property type="entry name" value="BLR3430 PROTEIN"/>
    <property type="match status" value="1"/>
</dbReference>
<evidence type="ECO:0000313" key="3">
    <source>
        <dbReference type="EMBL" id="RDJ19780.1"/>
    </source>
</evidence>
<dbReference type="InterPro" id="IPR022002">
    <property type="entry name" value="ChsH2_Znr"/>
</dbReference>
<reference evidence="4" key="1">
    <citation type="submission" date="2018-07" db="EMBL/GenBank/DDBJ databases">
        <authorList>
            <person name="Safronova V.I."/>
            <person name="Chirak E.R."/>
            <person name="Sazanova A.L."/>
        </authorList>
    </citation>
    <scope>NUCLEOTIDE SEQUENCE [LARGE SCALE GENOMIC DNA]</scope>
    <source>
        <strain evidence="4">RCAM04685</strain>
    </source>
</reference>
<organism evidence="3 4">
    <name type="scientific">Bosea caraganae</name>
    <dbReference type="NCBI Taxonomy" id="2763117"/>
    <lineage>
        <taxon>Bacteria</taxon>
        <taxon>Pseudomonadati</taxon>
        <taxon>Pseudomonadota</taxon>
        <taxon>Alphaproteobacteria</taxon>
        <taxon>Hyphomicrobiales</taxon>
        <taxon>Boseaceae</taxon>
        <taxon>Bosea</taxon>
    </lineage>
</organism>
<dbReference type="Gene3D" id="6.10.30.10">
    <property type="match status" value="1"/>
</dbReference>
<dbReference type="OrthoDB" id="7595207at2"/>
<dbReference type="Pfam" id="PF12172">
    <property type="entry name" value="zf-ChsH2"/>
    <property type="match status" value="1"/>
</dbReference>
<dbReference type="AlphaFoldDB" id="A0A370KXT4"/>
<evidence type="ECO:0000259" key="2">
    <source>
        <dbReference type="Pfam" id="PF12172"/>
    </source>
</evidence>
<dbReference type="InterPro" id="IPR002878">
    <property type="entry name" value="ChsH2_C"/>
</dbReference>
<dbReference type="InterPro" id="IPR012340">
    <property type="entry name" value="NA-bd_OB-fold"/>
</dbReference>
<comment type="caution">
    <text evidence="3">The sequence shown here is derived from an EMBL/GenBank/DDBJ whole genome shotgun (WGS) entry which is preliminary data.</text>
</comment>
<dbReference type="SUPFAM" id="SSF50249">
    <property type="entry name" value="Nucleic acid-binding proteins"/>
    <property type="match status" value="1"/>
</dbReference>
<evidence type="ECO:0000313" key="4">
    <source>
        <dbReference type="Proteomes" id="UP000255207"/>
    </source>
</evidence>
<keyword evidence="4" id="KW-1185">Reference proteome</keyword>
<dbReference type="PANTHER" id="PTHR34075:SF5">
    <property type="entry name" value="BLR3430 PROTEIN"/>
    <property type="match status" value="1"/>
</dbReference>
<sequence>MGLSQRVLTLYDQPMWDSIEQQRFALQHCDDCATVRYPPGPICPHCLSLAASWKPLSGRATILSWVVFHRQYFDDFPPPYNSVAVQIAEGPIVVSNLIGDEPDGSWIGAEVEFVYRRQGERMQHAVRLLRSGPVAGGSDQTAP</sequence>
<accession>A0A370KXT4</accession>
<feature type="domain" description="ChsH2 C-terminal OB-fold" evidence="1">
    <location>
        <begin position="53"/>
        <end position="115"/>
    </location>
</feature>
<dbReference type="Pfam" id="PF01796">
    <property type="entry name" value="OB_ChsH2_C"/>
    <property type="match status" value="1"/>
</dbReference>